<dbReference type="Proteomes" id="UP001163321">
    <property type="component" value="Chromosome 1"/>
</dbReference>
<name>A0ACC0WQA9_9STRA</name>
<evidence type="ECO:0000313" key="1">
    <source>
        <dbReference type="EMBL" id="KAI9920917.1"/>
    </source>
</evidence>
<organism evidence="1 2">
    <name type="scientific">Peronosclerospora sorghi</name>
    <dbReference type="NCBI Taxonomy" id="230839"/>
    <lineage>
        <taxon>Eukaryota</taxon>
        <taxon>Sar</taxon>
        <taxon>Stramenopiles</taxon>
        <taxon>Oomycota</taxon>
        <taxon>Peronosporomycetes</taxon>
        <taxon>Peronosporales</taxon>
        <taxon>Peronosporaceae</taxon>
        <taxon>Peronosclerospora</taxon>
    </lineage>
</organism>
<protein>
    <submittedName>
        <fullName evidence="1">Uncharacterized protein</fullName>
    </submittedName>
</protein>
<comment type="caution">
    <text evidence="1">The sequence shown here is derived from an EMBL/GenBank/DDBJ whole genome shotgun (WGS) entry which is preliminary data.</text>
</comment>
<sequence length="76" mass="8429">MRNLEVEVTCTRSGTPMITNFDHTLILLLDVNFSDIDCIRSTFLSKGAEDTQSLPRNMPSIVCPMIRDVSPSSEAP</sequence>
<accession>A0ACC0WQA9</accession>
<proteinExistence type="predicted"/>
<evidence type="ECO:0000313" key="2">
    <source>
        <dbReference type="Proteomes" id="UP001163321"/>
    </source>
</evidence>
<gene>
    <name evidence="1" type="ORF">PsorP6_001695</name>
</gene>
<keyword evidence="2" id="KW-1185">Reference proteome</keyword>
<reference evidence="1 2" key="1">
    <citation type="journal article" date="2022" name="bioRxiv">
        <title>The genome of the oomycete Peronosclerospora sorghi, a cosmopolitan pathogen of maize and sorghum, is inflated with dispersed pseudogenes.</title>
        <authorList>
            <person name="Fletcher K."/>
            <person name="Martin F."/>
            <person name="Isakeit T."/>
            <person name="Cavanaugh K."/>
            <person name="Magill C."/>
            <person name="Michelmore R."/>
        </authorList>
    </citation>
    <scope>NUCLEOTIDE SEQUENCE [LARGE SCALE GENOMIC DNA]</scope>
    <source>
        <strain evidence="1">P6</strain>
    </source>
</reference>
<dbReference type="EMBL" id="CM047580">
    <property type="protein sequence ID" value="KAI9920917.1"/>
    <property type="molecule type" value="Genomic_DNA"/>
</dbReference>